<evidence type="ECO:0000256" key="1">
    <source>
        <dbReference type="SAM" id="Phobius"/>
    </source>
</evidence>
<name>A0A0N0IVP8_CHRID</name>
<feature type="transmembrane region" description="Helical" evidence="1">
    <location>
        <begin position="154"/>
        <end position="184"/>
    </location>
</feature>
<accession>A0A0N0IVP8</accession>
<protein>
    <submittedName>
        <fullName evidence="2">Glycosyltransferase</fullName>
    </submittedName>
</protein>
<dbReference type="InterPro" id="IPR052724">
    <property type="entry name" value="GT117_domain-containing"/>
</dbReference>
<comment type="caution">
    <text evidence="2">The sequence shown here is derived from an EMBL/GenBank/DDBJ whole genome shotgun (WGS) entry which is preliminary data.</text>
</comment>
<keyword evidence="1" id="KW-1133">Transmembrane helix</keyword>
<sequence length="222" mass="25137">MSTIEPNFSFWDCGEYISSAVKLEVTHAPGAALFQIVGAVAAIFALGKGENYSIVINAMSALFSAFTILFLFWTITHFVRRLLNKDFEEVTKHQEISILFAGAVGALCFTFSDTFWFSAVEGEVYSMASMFIALLVWLITKWENEYQAADSERWIILIFFVLGLSVGVHMMCMLAVPAVCLVYYARNYKFTWKNFIWANLITLGILIIVFKIIFPVIMTMFG</sequence>
<feature type="transmembrane region" description="Helical" evidence="1">
    <location>
        <begin position="124"/>
        <end position="142"/>
    </location>
</feature>
<dbReference type="GO" id="GO:0016740">
    <property type="term" value="F:transferase activity"/>
    <property type="evidence" value="ECO:0007669"/>
    <property type="project" value="UniProtKB-KW"/>
</dbReference>
<gene>
    <name evidence="2" type="ORF">AOB46_12650</name>
</gene>
<feature type="transmembrane region" description="Helical" evidence="1">
    <location>
        <begin position="196"/>
        <end position="221"/>
    </location>
</feature>
<reference evidence="2 3" key="1">
    <citation type="journal article" date="2015" name="Genom Data">
        <title>Draft genome sequence of a multidrug-resistant Chryseobacterium indologenes isolate from Malaysia.</title>
        <authorList>
            <person name="Yu C.Y."/>
            <person name="Ang G.Y."/>
            <person name="Cheng H.J."/>
            <person name="Cheong Y.M."/>
            <person name="Yin W.F."/>
            <person name="Chan K.G."/>
        </authorList>
    </citation>
    <scope>NUCLEOTIDE SEQUENCE [LARGE SCALE GENOMIC DNA]</scope>
    <source>
        <strain evidence="2 3">CI_885</strain>
    </source>
</reference>
<dbReference type="AlphaFoldDB" id="A0A0N0IVP8"/>
<feature type="transmembrane region" description="Helical" evidence="1">
    <location>
        <begin position="96"/>
        <end position="117"/>
    </location>
</feature>
<dbReference type="PANTHER" id="PTHR16214:SF3">
    <property type="entry name" value="TRANSMEMBRANE PROTEIN 260"/>
    <property type="match status" value="1"/>
</dbReference>
<keyword evidence="1" id="KW-0472">Membrane</keyword>
<feature type="non-terminal residue" evidence="2">
    <location>
        <position position="222"/>
    </location>
</feature>
<organism evidence="2 3">
    <name type="scientific">Chryseobacterium indologenes</name>
    <name type="common">Flavobacterium indologenes</name>
    <dbReference type="NCBI Taxonomy" id="253"/>
    <lineage>
        <taxon>Bacteria</taxon>
        <taxon>Pseudomonadati</taxon>
        <taxon>Bacteroidota</taxon>
        <taxon>Flavobacteriia</taxon>
        <taxon>Flavobacteriales</taxon>
        <taxon>Weeksellaceae</taxon>
        <taxon>Chryseobacterium group</taxon>
        <taxon>Chryseobacterium</taxon>
    </lineage>
</organism>
<feature type="transmembrane region" description="Helical" evidence="1">
    <location>
        <begin position="28"/>
        <end position="47"/>
    </location>
</feature>
<dbReference type="EMBL" id="LJOD01000008">
    <property type="protein sequence ID" value="KPE50642.1"/>
    <property type="molecule type" value="Genomic_DNA"/>
</dbReference>
<evidence type="ECO:0000313" key="2">
    <source>
        <dbReference type="EMBL" id="KPE50642.1"/>
    </source>
</evidence>
<dbReference type="InterPro" id="IPR021280">
    <property type="entry name" value="TMEM260-like"/>
</dbReference>
<evidence type="ECO:0000313" key="3">
    <source>
        <dbReference type="Proteomes" id="UP000037953"/>
    </source>
</evidence>
<dbReference type="PANTHER" id="PTHR16214">
    <property type="entry name" value="TRANSMEMBRANE PROTEIN 260"/>
    <property type="match status" value="1"/>
</dbReference>
<feature type="transmembrane region" description="Helical" evidence="1">
    <location>
        <begin position="54"/>
        <end position="76"/>
    </location>
</feature>
<dbReference type="Proteomes" id="UP000037953">
    <property type="component" value="Unassembled WGS sequence"/>
</dbReference>
<keyword evidence="1" id="KW-0812">Transmembrane</keyword>
<reference evidence="3" key="2">
    <citation type="submission" date="2015-09" db="EMBL/GenBank/DDBJ databases">
        <title>Draft genome sequence of a multidrug-resistant Chryseobacterium indologenes isolate from Malaysia.</title>
        <authorList>
            <person name="Yu C.Y."/>
            <person name="Ang G.Y."/>
            <person name="Chan K.-G."/>
        </authorList>
    </citation>
    <scope>NUCLEOTIDE SEQUENCE [LARGE SCALE GENOMIC DNA]</scope>
    <source>
        <strain evidence="3">CI_885</strain>
    </source>
</reference>
<proteinExistence type="predicted"/>
<dbReference type="Pfam" id="PF11028">
    <property type="entry name" value="TMEM260-like"/>
    <property type="match status" value="1"/>
</dbReference>
<keyword evidence="2" id="KW-0808">Transferase</keyword>